<name>A0A425Y6I4_9BACT</name>
<dbReference type="PANTHER" id="PTHR12526:SF627">
    <property type="entry name" value="D-RHAMNOSYLTRANSFERASE WBPZ"/>
    <property type="match status" value="1"/>
</dbReference>
<dbReference type="Pfam" id="PF13439">
    <property type="entry name" value="Glyco_transf_4"/>
    <property type="match status" value="1"/>
</dbReference>
<dbReference type="AlphaFoldDB" id="A0A425Y6I4"/>
<dbReference type="Proteomes" id="UP000285794">
    <property type="component" value="Unassembled WGS sequence"/>
</dbReference>
<dbReference type="InterPro" id="IPR028098">
    <property type="entry name" value="Glyco_trans_4-like_N"/>
</dbReference>
<accession>A0A425Y6I4</accession>
<dbReference type="GO" id="GO:0016757">
    <property type="term" value="F:glycosyltransferase activity"/>
    <property type="evidence" value="ECO:0007669"/>
    <property type="project" value="InterPro"/>
</dbReference>
<keyword evidence="4" id="KW-1185">Reference proteome</keyword>
<evidence type="ECO:0000259" key="2">
    <source>
        <dbReference type="Pfam" id="PF13439"/>
    </source>
</evidence>
<proteinExistence type="predicted"/>
<feature type="domain" description="Glycosyl transferase family 1" evidence="1">
    <location>
        <begin position="177"/>
        <end position="328"/>
    </location>
</feature>
<feature type="domain" description="Glycosyltransferase subfamily 4-like N-terminal" evidence="2">
    <location>
        <begin position="15"/>
        <end position="164"/>
    </location>
</feature>
<sequence length="358" mass="40796">MLSMRILQLIDNLNPGGAERMSVNIANLLSETNNKSFLCTTRCKGALSRHILPGVELFYLNKKRTFDLKAFMRLLKYVYKHRIEVLHAHSSSIFMGGIIKIFKPSLRLIWHDHYGNREYDSKRNLLYILFSVLFDRVIVVNNKLEEWAKKHLLLADNKIVYLKNFPHLNLNINHDGPTDSVQIIYLANLKKPKNHHLLVESISEIQSELGDIRLSVHLVGAYQNDSYYKSLISLIEKYNLSSVFNLIGSVSDPSKYLLKADIAVICSTFEGLPVSLLEYGLAELPVISTSVGQCSEVLDYGKAGWLVESENIEAFSKTLLHVISDRDDAKLRALKLKERVLDKYGANSFLVQYLKLVV</sequence>
<evidence type="ECO:0000313" key="3">
    <source>
        <dbReference type="EMBL" id="RRG24123.1"/>
    </source>
</evidence>
<dbReference type="InterPro" id="IPR001296">
    <property type="entry name" value="Glyco_trans_1"/>
</dbReference>
<gene>
    <name evidence="3" type="ORF">DWB61_03115</name>
</gene>
<dbReference type="CDD" id="cd03811">
    <property type="entry name" value="GT4_GT28_WabH-like"/>
    <property type="match status" value="1"/>
</dbReference>
<reference evidence="3 4" key="1">
    <citation type="submission" date="2018-07" db="EMBL/GenBank/DDBJ databases">
        <title>Draft genome sequence of Ancylomarina sp. M1P.</title>
        <authorList>
            <person name="Yadav S."/>
            <person name="Villanueva L."/>
            <person name="Damste J.S.S."/>
        </authorList>
    </citation>
    <scope>NUCLEOTIDE SEQUENCE [LARGE SCALE GENOMIC DNA]</scope>
    <source>
        <strain evidence="3 4">M1P</strain>
    </source>
</reference>
<dbReference type="Pfam" id="PF00534">
    <property type="entry name" value="Glycos_transf_1"/>
    <property type="match status" value="1"/>
</dbReference>
<evidence type="ECO:0000313" key="4">
    <source>
        <dbReference type="Proteomes" id="UP000285794"/>
    </source>
</evidence>
<evidence type="ECO:0000259" key="1">
    <source>
        <dbReference type="Pfam" id="PF00534"/>
    </source>
</evidence>
<dbReference type="SUPFAM" id="SSF53756">
    <property type="entry name" value="UDP-Glycosyltransferase/glycogen phosphorylase"/>
    <property type="match status" value="1"/>
</dbReference>
<comment type="caution">
    <text evidence="3">The sequence shown here is derived from an EMBL/GenBank/DDBJ whole genome shotgun (WGS) entry which is preliminary data.</text>
</comment>
<dbReference type="Gene3D" id="3.40.50.2000">
    <property type="entry name" value="Glycogen Phosphorylase B"/>
    <property type="match status" value="2"/>
</dbReference>
<protein>
    <submittedName>
        <fullName evidence="3">Glycosyltransferase</fullName>
    </submittedName>
</protein>
<dbReference type="EMBL" id="QQWG01000002">
    <property type="protein sequence ID" value="RRG24123.1"/>
    <property type="molecule type" value="Genomic_DNA"/>
</dbReference>
<organism evidence="3 4">
    <name type="scientific">Ancylomarina euxinus</name>
    <dbReference type="NCBI Taxonomy" id="2283627"/>
    <lineage>
        <taxon>Bacteria</taxon>
        <taxon>Pseudomonadati</taxon>
        <taxon>Bacteroidota</taxon>
        <taxon>Bacteroidia</taxon>
        <taxon>Marinilabiliales</taxon>
        <taxon>Marinifilaceae</taxon>
        <taxon>Ancylomarina</taxon>
    </lineage>
</organism>
<keyword evidence="3" id="KW-0808">Transferase</keyword>
<dbReference type="PANTHER" id="PTHR12526">
    <property type="entry name" value="GLYCOSYLTRANSFERASE"/>
    <property type="match status" value="1"/>
</dbReference>